<evidence type="ECO:0000313" key="1">
    <source>
        <dbReference type="EMBL" id="MBN7798623.1"/>
    </source>
</evidence>
<dbReference type="InterPro" id="IPR038086">
    <property type="entry name" value="DUF2789_sf"/>
</dbReference>
<dbReference type="Gene3D" id="1.10.10.1130">
    <property type="entry name" value="Uncharacterised protein PF10982, DUF2789"/>
    <property type="match status" value="1"/>
</dbReference>
<accession>A0A939DI15</accession>
<keyword evidence="2" id="KW-1185">Reference proteome</keyword>
<dbReference type="EMBL" id="JAFKCZ010000016">
    <property type="protein sequence ID" value="MBN7798623.1"/>
    <property type="molecule type" value="Genomic_DNA"/>
</dbReference>
<sequence>MEPAFHSMKALFEQLGLPSSDSEITAFIDRHVLAPGTALHRANFWSEAQARFLRDCIEADADWAEVVDHLDARLRR</sequence>
<comment type="caution">
    <text evidence="1">The sequence shown here is derived from an EMBL/GenBank/DDBJ whole genome shotgun (WGS) entry which is preliminary data.</text>
</comment>
<gene>
    <name evidence="1" type="ORF">JYP50_18625</name>
</gene>
<name>A0A939DI15_9GAMM</name>
<protein>
    <submittedName>
        <fullName evidence="1">DUF2789 domain-containing protein</fullName>
    </submittedName>
</protein>
<proteinExistence type="predicted"/>
<evidence type="ECO:0000313" key="2">
    <source>
        <dbReference type="Proteomes" id="UP000664303"/>
    </source>
</evidence>
<dbReference type="Proteomes" id="UP000664303">
    <property type="component" value="Unassembled WGS sequence"/>
</dbReference>
<dbReference type="AlphaFoldDB" id="A0A939DI15"/>
<reference evidence="1" key="1">
    <citation type="submission" date="2021-02" db="EMBL/GenBank/DDBJ databases">
        <title>PHA producing bacteria isolated from coastal sediment in Guangdong, Shenzhen.</title>
        <authorList>
            <person name="Zheng W."/>
            <person name="Yu S."/>
            <person name="Huang Y."/>
        </authorList>
    </citation>
    <scope>NUCLEOTIDE SEQUENCE</scope>
    <source>
        <strain evidence="1">TN14-10</strain>
    </source>
</reference>
<dbReference type="InterPro" id="IPR021250">
    <property type="entry name" value="DUF2789"/>
</dbReference>
<organism evidence="1 2">
    <name type="scientific">Parahaliea mediterranea</name>
    <dbReference type="NCBI Taxonomy" id="651086"/>
    <lineage>
        <taxon>Bacteria</taxon>
        <taxon>Pseudomonadati</taxon>
        <taxon>Pseudomonadota</taxon>
        <taxon>Gammaproteobacteria</taxon>
        <taxon>Cellvibrionales</taxon>
        <taxon>Halieaceae</taxon>
        <taxon>Parahaliea</taxon>
    </lineage>
</organism>
<dbReference type="Pfam" id="PF10982">
    <property type="entry name" value="DUF2789"/>
    <property type="match status" value="1"/>
</dbReference>